<evidence type="ECO:0000313" key="1">
    <source>
        <dbReference type="EMBL" id="KAL0004460.1"/>
    </source>
</evidence>
<organism evidence="1 2">
    <name type="scientific">Lithocarpus litseifolius</name>
    <dbReference type="NCBI Taxonomy" id="425828"/>
    <lineage>
        <taxon>Eukaryota</taxon>
        <taxon>Viridiplantae</taxon>
        <taxon>Streptophyta</taxon>
        <taxon>Embryophyta</taxon>
        <taxon>Tracheophyta</taxon>
        <taxon>Spermatophyta</taxon>
        <taxon>Magnoliopsida</taxon>
        <taxon>eudicotyledons</taxon>
        <taxon>Gunneridae</taxon>
        <taxon>Pentapetalae</taxon>
        <taxon>rosids</taxon>
        <taxon>fabids</taxon>
        <taxon>Fagales</taxon>
        <taxon>Fagaceae</taxon>
        <taxon>Lithocarpus</taxon>
    </lineage>
</organism>
<proteinExistence type="predicted"/>
<protein>
    <submittedName>
        <fullName evidence="1">Uncharacterized protein</fullName>
    </submittedName>
</protein>
<dbReference type="AlphaFoldDB" id="A0AAW2D542"/>
<accession>A0AAW2D542</accession>
<comment type="caution">
    <text evidence="1">The sequence shown here is derived from an EMBL/GenBank/DDBJ whole genome shotgun (WGS) entry which is preliminary data.</text>
</comment>
<dbReference type="EMBL" id="JAZDWU010000004">
    <property type="protein sequence ID" value="KAL0004460.1"/>
    <property type="molecule type" value="Genomic_DNA"/>
</dbReference>
<gene>
    <name evidence="1" type="ORF">SO802_012021</name>
</gene>
<dbReference type="Proteomes" id="UP001459277">
    <property type="component" value="Unassembled WGS sequence"/>
</dbReference>
<name>A0AAW2D542_9ROSI</name>
<sequence length="255" mass="28318">MITTSLYDGPIYFDVYPDICLALDDPNIIKALNLNVLTSDYDMDEEDPVSQNHLNVIKKSTFVKEDKTVVRSSQSPLETVLVTTCQKTEIKTSPFKIADADTPVSGIIEQCNFANKSLHIIGQQLDRIEEKIVEQTVSTKPKKPLIDLPSQREKITFKTSQSKTLDIIEKMLSDLNVKTEGTSSNVAAVISRNGKEAVFEENTDSESSSSVDTKNVFKDSFIKIDSCCSETINVLTKAVEKTDKKKSKALTVNDL</sequence>
<keyword evidence="2" id="KW-1185">Reference proteome</keyword>
<evidence type="ECO:0000313" key="2">
    <source>
        <dbReference type="Proteomes" id="UP001459277"/>
    </source>
</evidence>
<reference evidence="1 2" key="1">
    <citation type="submission" date="2024-01" db="EMBL/GenBank/DDBJ databases">
        <title>A telomere-to-telomere, gap-free genome of sweet tea (Lithocarpus litseifolius).</title>
        <authorList>
            <person name="Zhou J."/>
        </authorList>
    </citation>
    <scope>NUCLEOTIDE SEQUENCE [LARGE SCALE GENOMIC DNA]</scope>
    <source>
        <strain evidence="1">Zhou-2022a</strain>
        <tissue evidence="1">Leaf</tissue>
    </source>
</reference>